<keyword evidence="2" id="KW-1185">Reference proteome</keyword>
<evidence type="ECO:0000313" key="1">
    <source>
        <dbReference type="EMBL" id="RUS34304.1"/>
    </source>
</evidence>
<dbReference type="Proteomes" id="UP000274822">
    <property type="component" value="Unassembled WGS sequence"/>
</dbReference>
<sequence>MHCPQGPLSWSRTPLPTLRFITPTMPPFTCLMAKAHFGTGGLAHMTQMPSSSLSSLSSGWLSWLRQLYDLTGPSPCCHIHNSCCATCTQFSGTVSGEEDGRDRICATHRPLPVLPLHFYCRLLVQYPVGVLNFCRDGKDYRQDAGIVGACEEDLVEAELHREGAEQVRGNYALKHCVEIN</sequence>
<dbReference type="EMBL" id="RBNJ01000600">
    <property type="protein sequence ID" value="RUS34304.1"/>
    <property type="molecule type" value="Genomic_DNA"/>
</dbReference>
<name>A0A433QX40_9FUNG</name>
<reference evidence="1 2" key="1">
    <citation type="journal article" date="2018" name="New Phytol.">
        <title>Phylogenomics of Endogonaceae and evolution of mycorrhizas within Mucoromycota.</title>
        <authorList>
            <person name="Chang Y."/>
            <person name="Desiro A."/>
            <person name="Na H."/>
            <person name="Sandor L."/>
            <person name="Lipzen A."/>
            <person name="Clum A."/>
            <person name="Barry K."/>
            <person name="Grigoriev I.V."/>
            <person name="Martin F.M."/>
            <person name="Stajich J.E."/>
            <person name="Smith M.E."/>
            <person name="Bonito G."/>
            <person name="Spatafora J.W."/>
        </authorList>
    </citation>
    <scope>NUCLEOTIDE SEQUENCE [LARGE SCALE GENOMIC DNA]</scope>
    <source>
        <strain evidence="1 2">AD002</strain>
    </source>
</reference>
<comment type="caution">
    <text evidence="1">The sequence shown here is derived from an EMBL/GenBank/DDBJ whole genome shotgun (WGS) entry which is preliminary data.</text>
</comment>
<organism evidence="1 2">
    <name type="scientific">Jimgerdemannia flammicorona</name>
    <dbReference type="NCBI Taxonomy" id="994334"/>
    <lineage>
        <taxon>Eukaryota</taxon>
        <taxon>Fungi</taxon>
        <taxon>Fungi incertae sedis</taxon>
        <taxon>Mucoromycota</taxon>
        <taxon>Mucoromycotina</taxon>
        <taxon>Endogonomycetes</taxon>
        <taxon>Endogonales</taxon>
        <taxon>Endogonaceae</taxon>
        <taxon>Jimgerdemannia</taxon>
    </lineage>
</organism>
<proteinExistence type="predicted"/>
<protein>
    <submittedName>
        <fullName evidence="1">Uncharacterized protein</fullName>
    </submittedName>
</protein>
<dbReference type="AlphaFoldDB" id="A0A433QX40"/>
<accession>A0A433QX40</accession>
<evidence type="ECO:0000313" key="2">
    <source>
        <dbReference type="Proteomes" id="UP000274822"/>
    </source>
</evidence>
<gene>
    <name evidence="1" type="ORF">BC938DRAFT_481338</name>
</gene>